<keyword evidence="2" id="KW-0547">Nucleotide-binding</keyword>
<dbReference type="GO" id="GO:0004672">
    <property type="term" value="F:protein kinase activity"/>
    <property type="evidence" value="ECO:0007669"/>
    <property type="project" value="InterPro"/>
</dbReference>
<dbReference type="GO" id="GO:0004016">
    <property type="term" value="F:adenylate cyclase activity"/>
    <property type="evidence" value="ECO:0007669"/>
    <property type="project" value="TreeGrafter"/>
</dbReference>
<feature type="domain" description="Protein kinase" evidence="5">
    <location>
        <begin position="1"/>
        <end position="186"/>
    </location>
</feature>
<dbReference type="GO" id="GO:0001653">
    <property type="term" value="F:peptide receptor activity"/>
    <property type="evidence" value="ECO:0007669"/>
    <property type="project" value="TreeGrafter"/>
</dbReference>
<accession>A0A820I2K8</accession>
<feature type="non-terminal residue" evidence="6">
    <location>
        <position position="186"/>
    </location>
</feature>
<sequence>RSSVISHRSNDSDLREQSKQTFTKTAVYKSSIVALKRFHKIKLETTRALQLEVKADILENEEIKLDSMFKHSIMHDIVKGMQHLHNSQIGSHGNLKSSNCVVDSRFICKITDFGLPTLRSNTNKGSPLGVIKDFAYYKNRLWTAPELLRDANPPAAGTVKGDVYSFGIILQEIELRNGPWYLRDTE</sequence>
<evidence type="ECO:0000256" key="1">
    <source>
        <dbReference type="ARBA" id="ARBA00012202"/>
    </source>
</evidence>
<dbReference type="InterPro" id="IPR050401">
    <property type="entry name" value="Cyclic_nucleotide_synthase"/>
</dbReference>
<dbReference type="PANTHER" id="PTHR11920:SF494">
    <property type="entry name" value="ATRIAL NATRIURETIC PEPTIDE RECEPTOR 2"/>
    <property type="match status" value="1"/>
</dbReference>
<protein>
    <recommendedName>
        <fullName evidence="1">guanylate cyclase</fullName>
        <ecNumber evidence="1">4.6.1.2</ecNumber>
    </recommendedName>
</protein>
<dbReference type="Pfam" id="PF07714">
    <property type="entry name" value="PK_Tyr_Ser-Thr"/>
    <property type="match status" value="1"/>
</dbReference>
<dbReference type="EMBL" id="CAJOAY010016524">
    <property type="protein sequence ID" value="CAF4301905.1"/>
    <property type="molecule type" value="Genomic_DNA"/>
</dbReference>
<evidence type="ECO:0000313" key="6">
    <source>
        <dbReference type="EMBL" id="CAF4301905.1"/>
    </source>
</evidence>
<dbReference type="AlphaFoldDB" id="A0A820I2K8"/>
<evidence type="ECO:0000256" key="3">
    <source>
        <dbReference type="ARBA" id="ARBA00023239"/>
    </source>
</evidence>
<dbReference type="EC" id="4.6.1.2" evidence="1"/>
<dbReference type="InterPro" id="IPR000719">
    <property type="entry name" value="Prot_kinase_dom"/>
</dbReference>
<organism evidence="6 7">
    <name type="scientific">Adineta steineri</name>
    <dbReference type="NCBI Taxonomy" id="433720"/>
    <lineage>
        <taxon>Eukaryota</taxon>
        <taxon>Metazoa</taxon>
        <taxon>Spiralia</taxon>
        <taxon>Gnathifera</taxon>
        <taxon>Rotifera</taxon>
        <taxon>Eurotatoria</taxon>
        <taxon>Bdelloidea</taxon>
        <taxon>Adinetida</taxon>
        <taxon>Adinetidae</taxon>
        <taxon>Adineta</taxon>
    </lineage>
</organism>
<evidence type="ECO:0000256" key="2">
    <source>
        <dbReference type="ARBA" id="ARBA00022741"/>
    </source>
</evidence>
<reference evidence="6" key="1">
    <citation type="submission" date="2021-02" db="EMBL/GenBank/DDBJ databases">
        <authorList>
            <person name="Nowell W R."/>
        </authorList>
    </citation>
    <scope>NUCLEOTIDE SEQUENCE</scope>
</reference>
<name>A0A820I2K8_9BILA</name>
<dbReference type="GO" id="GO:0004383">
    <property type="term" value="F:guanylate cyclase activity"/>
    <property type="evidence" value="ECO:0007669"/>
    <property type="project" value="UniProtKB-EC"/>
</dbReference>
<keyword evidence="3" id="KW-0456">Lyase</keyword>
<evidence type="ECO:0000259" key="5">
    <source>
        <dbReference type="PROSITE" id="PS50011"/>
    </source>
</evidence>
<evidence type="ECO:0000313" key="7">
    <source>
        <dbReference type="Proteomes" id="UP000663881"/>
    </source>
</evidence>
<dbReference type="SUPFAM" id="SSF56112">
    <property type="entry name" value="Protein kinase-like (PK-like)"/>
    <property type="match status" value="1"/>
</dbReference>
<dbReference type="PANTHER" id="PTHR11920">
    <property type="entry name" value="GUANYLYL CYCLASE"/>
    <property type="match status" value="1"/>
</dbReference>
<feature type="non-terminal residue" evidence="6">
    <location>
        <position position="1"/>
    </location>
</feature>
<dbReference type="PROSITE" id="PS50011">
    <property type="entry name" value="PROTEIN_KINASE_DOM"/>
    <property type="match status" value="1"/>
</dbReference>
<dbReference type="GO" id="GO:0005524">
    <property type="term" value="F:ATP binding"/>
    <property type="evidence" value="ECO:0007669"/>
    <property type="project" value="InterPro"/>
</dbReference>
<dbReference type="InterPro" id="IPR011009">
    <property type="entry name" value="Kinase-like_dom_sf"/>
</dbReference>
<evidence type="ECO:0000256" key="4">
    <source>
        <dbReference type="ARBA" id="ARBA00023293"/>
    </source>
</evidence>
<dbReference type="Gene3D" id="1.10.510.10">
    <property type="entry name" value="Transferase(Phosphotransferase) domain 1"/>
    <property type="match status" value="1"/>
</dbReference>
<dbReference type="InterPro" id="IPR001245">
    <property type="entry name" value="Ser-Thr/Tyr_kinase_cat_dom"/>
</dbReference>
<dbReference type="Proteomes" id="UP000663881">
    <property type="component" value="Unassembled WGS sequence"/>
</dbReference>
<dbReference type="GO" id="GO:0005886">
    <property type="term" value="C:plasma membrane"/>
    <property type="evidence" value="ECO:0007669"/>
    <property type="project" value="TreeGrafter"/>
</dbReference>
<dbReference type="GO" id="GO:0007168">
    <property type="term" value="P:receptor guanylyl cyclase signaling pathway"/>
    <property type="evidence" value="ECO:0007669"/>
    <property type="project" value="TreeGrafter"/>
</dbReference>
<keyword evidence="4" id="KW-0141">cGMP biosynthesis</keyword>
<gene>
    <name evidence="6" type="ORF">OKA104_LOCUS46251</name>
</gene>
<comment type="caution">
    <text evidence="6">The sequence shown here is derived from an EMBL/GenBank/DDBJ whole genome shotgun (WGS) entry which is preliminary data.</text>
</comment>
<proteinExistence type="predicted"/>